<dbReference type="SUPFAM" id="SSF52317">
    <property type="entry name" value="Class I glutamine amidotransferase-like"/>
    <property type="match status" value="1"/>
</dbReference>
<gene>
    <name evidence="11" type="ORF">SR858_13695</name>
</gene>
<dbReference type="Gene3D" id="3.40.50.880">
    <property type="match status" value="1"/>
</dbReference>
<keyword evidence="8" id="KW-0732">Signal</keyword>
<keyword evidence="7 11" id="KW-0326">Glycosidase</keyword>
<dbReference type="PANTHER" id="PTHR36447">
    <property type="entry name" value="BETA-GALACTOSIDASE GANA"/>
    <property type="match status" value="1"/>
</dbReference>
<evidence type="ECO:0000313" key="11">
    <source>
        <dbReference type="EMBL" id="WQH07344.1"/>
    </source>
</evidence>
<evidence type="ECO:0000259" key="10">
    <source>
        <dbReference type="Pfam" id="PF08532"/>
    </source>
</evidence>
<organism evidence="11 12">
    <name type="scientific">Duganella zoogloeoides</name>
    <dbReference type="NCBI Taxonomy" id="75659"/>
    <lineage>
        <taxon>Bacteria</taxon>
        <taxon>Pseudomonadati</taxon>
        <taxon>Pseudomonadota</taxon>
        <taxon>Betaproteobacteria</taxon>
        <taxon>Burkholderiales</taxon>
        <taxon>Oxalobacteraceae</taxon>
        <taxon>Telluria group</taxon>
        <taxon>Duganella</taxon>
    </lineage>
</organism>
<dbReference type="InterPro" id="IPR003476">
    <property type="entry name" value="Glyco_hydro_42"/>
</dbReference>
<comment type="similarity">
    <text evidence="2">Belongs to the glycosyl hydrolase 42 family.</text>
</comment>
<evidence type="ECO:0000259" key="9">
    <source>
        <dbReference type="Pfam" id="PF02449"/>
    </source>
</evidence>
<keyword evidence="5 11" id="KW-0378">Hydrolase</keyword>
<dbReference type="GeneID" id="43165862"/>
<dbReference type="SUPFAM" id="SSF51445">
    <property type="entry name" value="(Trans)glycosidases"/>
    <property type="match status" value="1"/>
</dbReference>
<comment type="catalytic activity">
    <reaction evidence="1">
        <text>Hydrolysis of terminal non-reducing beta-D-galactose residues in beta-D-galactosides.</text>
        <dbReference type="EC" id="3.2.1.23"/>
    </reaction>
</comment>
<dbReference type="Proteomes" id="UP001326110">
    <property type="component" value="Chromosome"/>
</dbReference>
<dbReference type="PANTHER" id="PTHR36447:SF2">
    <property type="entry name" value="BETA-GALACTOSIDASE YESZ"/>
    <property type="match status" value="1"/>
</dbReference>
<accession>A0ABZ0Y677</accession>
<dbReference type="Pfam" id="PF08532">
    <property type="entry name" value="Glyco_hydro_42M"/>
    <property type="match status" value="1"/>
</dbReference>
<feature type="signal peptide" evidence="8">
    <location>
        <begin position="1"/>
        <end position="27"/>
    </location>
</feature>
<evidence type="ECO:0000256" key="6">
    <source>
        <dbReference type="ARBA" id="ARBA00022833"/>
    </source>
</evidence>
<dbReference type="InterPro" id="IPR013738">
    <property type="entry name" value="Beta_galactosidase_Trimer"/>
</dbReference>
<dbReference type="InterPro" id="IPR029062">
    <property type="entry name" value="Class_I_gatase-like"/>
</dbReference>
<evidence type="ECO:0000256" key="7">
    <source>
        <dbReference type="ARBA" id="ARBA00023295"/>
    </source>
</evidence>
<keyword evidence="4" id="KW-0479">Metal-binding</keyword>
<dbReference type="GO" id="GO:0004565">
    <property type="term" value="F:beta-galactosidase activity"/>
    <property type="evidence" value="ECO:0007669"/>
    <property type="project" value="UniProtKB-EC"/>
</dbReference>
<dbReference type="Pfam" id="PF02449">
    <property type="entry name" value="Glyco_hydro_42"/>
    <property type="match status" value="1"/>
</dbReference>
<feature type="domain" description="Beta-galactosidase trimerisation" evidence="10">
    <location>
        <begin position="419"/>
        <end position="635"/>
    </location>
</feature>
<evidence type="ECO:0000256" key="1">
    <source>
        <dbReference type="ARBA" id="ARBA00001412"/>
    </source>
</evidence>
<evidence type="ECO:0000256" key="2">
    <source>
        <dbReference type="ARBA" id="ARBA00005940"/>
    </source>
</evidence>
<keyword evidence="6" id="KW-0862">Zinc</keyword>
<dbReference type="InterPro" id="IPR017853">
    <property type="entry name" value="GH"/>
</dbReference>
<protein>
    <recommendedName>
        <fullName evidence="3">beta-galactosidase</fullName>
        <ecNumber evidence="3">3.2.1.23</ecNumber>
    </recommendedName>
</protein>
<feature type="domain" description="Glycoside hydrolase family 42 N-terminal" evidence="9">
    <location>
        <begin position="47"/>
        <end position="402"/>
    </location>
</feature>
<reference evidence="11 12" key="1">
    <citation type="submission" date="2023-11" db="EMBL/GenBank/DDBJ databases">
        <title>MicrobeMod: A computational toolkit for identifying prokaryotic methylation and restriction-modification with nanopore sequencing.</title>
        <authorList>
            <person name="Crits-Christoph A."/>
            <person name="Kang S.C."/>
            <person name="Lee H."/>
            <person name="Ostrov N."/>
        </authorList>
    </citation>
    <scope>NUCLEOTIDE SEQUENCE [LARGE SCALE GENOMIC DNA]</scope>
    <source>
        <strain evidence="11 12">ATCC 25935</strain>
    </source>
</reference>
<evidence type="ECO:0000256" key="8">
    <source>
        <dbReference type="SAM" id="SignalP"/>
    </source>
</evidence>
<proteinExistence type="inferred from homology"/>
<dbReference type="RefSeq" id="WP_026637741.1">
    <property type="nucleotide sequence ID" value="NZ_CP140152.1"/>
</dbReference>
<feature type="chain" id="PRO_5046920894" description="beta-galactosidase" evidence="8">
    <location>
        <begin position="28"/>
        <end position="696"/>
    </location>
</feature>
<dbReference type="EMBL" id="CP140152">
    <property type="protein sequence ID" value="WQH07344.1"/>
    <property type="molecule type" value="Genomic_DNA"/>
</dbReference>
<evidence type="ECO:0000256" key="5">
    <source>
        <dbReference type="ARBA" id="ARBA00022801"/>
    </source>
</evidence>
<dbReference type="CDD" id="cd03143">
    <property type="entry name" value="A4_beta-galactosidase_middle_domain"/>
    <property type="match status" value="1"/>
</dbReference>
<dbReference type="EC" id="3.2.1.23" evidence="3"/>
<dbReference type="Gene3D" id="3.20.20.80">
    <property type="entry name" value="Glycosidases"/>
    <property type="match status" value="1"/>
</dbReference>
<dbReference type="InterPro" id="IPR013529">
    <property type="entry name" value="Glyco_hydro_42_N"/>
</dbReference>
<sequence length="696" mass="77663">MNIRTNFLSASAALLSLGLLFSPASHAQQATSRADWAGQGQLFVGTCYQPVDRTPAQITQDIAHMKQAGLTIVRMGDLSWDYFEPANGKFTFAAFDSVMDQMHAAGIKVLFDLGGSPAPQWLHYQYPGVTLVQEDGSKLYPAERYMDNILDPDYRRLLHRFADKLLARYGKHPAVVAIGFNNEIGNGYMSFSEPVRQRFIGWLKTKYGSLDKLNHAWAAQRWSRTISDWDQVRLPSVAGVGPNERYLDLRRFWSDATLAVLDDLEALRKRHAPAKPAISNLFSDAGRRGFDYLSTYRRYTTHGAFGYYAGNVIAGAFETMMMKGGMTAPVWFNEFQAGNFGFYGEKGRSRMLMYFGLLNGGQGMLAWNYNSHLGGEEQIIFGLIDHNDKPSWKLAEWGATAREFQTMQQLGFPRELKPEVALSYSWESRQAASRQAEGVRLNKYYGTPYRDHKYGAFSPLYNDNLDVAVINIAHEDLTRYKLLVIAGEYLMDQAATDAVRKYVAQGGTVVMTAQSDKTDGNNQWHSTDLPGQLADVFGLTTQAFYQHTKPLTGTIDGVPFKTSLNLYEVLEPTTAQVLARFDQFDQGDQGSSAGQALPVITSNQYGKGRAIYVATLAQPSVLQPLYRQLYRELGIVRGPVTPEGVYARVVDGRTLYVNTTRNPVDVAVDGHKNGILTGKSWNARLQLPPLGVEVLQ</sequence>
<name>A0ABZ0Y677_9BURK</name>
<evidence type="ECO:0000256" key="4">
    <source>
        <dbReference type="ARBA" id="ARBA00022723"/>
    </source>
</evidence>
<keyword evidence="12" id="KW-1185">Reference proteome</keyword>
<evidence type="ECO:0000313" key="12">
    <source>
        <dbReference type="Proteomes" id="UP001326110"/>
    </source>
</evidence>
<evidence type="ECO:0000256" key="3">
    <source>
        <dbReference type="ARBA" id="ARBA00012756"/>
    </source>
</evidence>